<name>A0ABS3EDB3_9HYPH</name>
<comment type="caution">
    <text evidence="1">The sequence shown here is derived from an EMBL/GenBank/DDBJ whole genome shotgun (WGS) entry which is preliminary data.</text>
</comment>
<accession>A0ABS3EDB3</accession>
<evidence type="ECO:0000313" key="2">
    <source>
        <dbReference type="Proteomes" id="UP000664699"/>
    </source>
</evidence>
<dbReference type="Proteomes" id="UP000664699">
    <property type="component" value="Unassembled WGS sequence"/>
</dbReference>
<organism evidence="1 2">
    <name type="scientific">Agrobacterium burrii</name>
    <dbReference type="NCBI Taxonomy" id="2815339"/>
    <lineage>
        <taxon>Bacteria</taxon>
        <taxon>Pseudomonadati</taxon>
        <taxon>Pseudomonadota</taxon>
        <taxon>Alphaproteobacteria</taxon>
        <taxon>Hyphomicrobiales</taxon>
        <taxon>Rhizobiaceae</taxon>
        <taxon>Rhizobium/Agrobacterium group</taxon>
        <taxon>Agrobacterium</taxon>
        <taxon>Agrobacterium tumefaciens complex</taxon>
    </lineage>
</organism>
<dbReference type="EMBL" id="JAFLNA010000002">
    <property type="protein sequence ID" value="MBO0129946.1"/>
    <property type="molecule type" value="Genomic_DNA"/>
</dbReference>
<protein>
    <submittedName>
        <fullName evidence="1">Uncharacterized protein</fullName>
    </submittedName>
</protein>
<proteinExistence type="predicted"/>
<dbReference type="RefSeq" id="WP_207133195.1">
    <property type="nucleotide sequence ID" value="NZ_JAFLNA010000002.1"/>
</dbReference>
<keyword evidence="2" id="KW-1185">Reference proteome</keyword>
<evidence type="ECO:0000313" key="1">
    <source>
        <dbReference type="EMBL" id="MBO0129946.1"/>
    </source>
</evidence>
<reference evidence="1 2" key="1">
    <citation type="submission" date="2021-03" db="EMBL/GenBank/DDBJ databases">
        <title>Whole genome sequence of Agrobacterium sp. strain Rnr.</title>
        <authorList>
            <person name="Mafakheri H."/>
            <person name="Taghavi S.M."/>
            <person name="Nemanja K."/>
            <person name="Osdaghi E."/>
        </authorList>
    </citation>
    <scope>NUCLEOTIDE SEQUENCE [LARGE SCALE GENOMIC DNA]</scope>
    <source>
        <strain evidence="1 2">Rnr</strain>
    </source>
</reference>
<gene>
    <name evidence="1" type="ORF">JZX89_04220</name>
</gene>
<sequence length="70" mass="7839">MTDWKTSPPPEGVEIEYEKDGRTVEIGVLSYAGGFGLGKNASGAAGRMKPQYRREGVTEMFEVTRWRELD</sequence>